<evidence type="ECO:0000313" key="3">
    <source>
        <dbReference type="EMBL" id="QRG68454.1"/>
    </source>
</evidence>
<sequence>MSAFQVETQIESSVEQVWWAWTQTDRIAQWFAPEANVEPWLGGAFELFFIPGNREQMGTKGCIFTLFEPKERLGFTWKGPDQFADLMNQENSLTYVLVTLSEDEGKTRVVLEHFGWQEGEAWERARSWHEMAWTSALESLRGAIESGKGDLCCAPQANGK</sequence>
<dbReference type="Gene3D" id="3.30.530.20">
    <property type="match status" value="1"/>
</dbReference>
<organism evidence="3 4">
    <name type="scientific">Brevibacillus choshinensis</name>
    <dbReference type="NCBI Taxonomy" id="54911"/>
    <lineage>
        <taxon>Bacteria</taxon>
        <taxon>Bacillati</taxon>
        <taxon>Bacillota</taxon>
        <taxon>Bacilli</taxon>
        <taxon>Bacillales</taxon>
        <taxon>Paenibacillaceae</taxon>
        <taxon>Brevibacillus</taxon>
    </lineage>
</organism>
<keyword evidence="4" id="KW-1185">Reference proteome</keyword>
<dbReference type="InterPro" id="IPR023393">
    <property type="entry name" value="START-like_dom_sf"/>
</dbReference>
<proteinExistence type="inferred from homology"/>
<dbReference type="SUPFAM" id="SSF55961">
    <property type="entry name" value="Bet v1-like"/>
    <property type="match status" value="1"/>
</dbReference>
<evidence type="ECO:0000256" key="1">
    <source>
        <dbReference type="ARBA" id="ARBA00006817"/>
    </source>
</evidence>
<evidence type="ECO:0000259" key="2">
    <source>
        <dbReference type="Pfam" id="PF08327"/>
    </source>
</evidence>
<dbReference type="Proteomes" id="UP000596248">
    <property type="component" value="Chromosome"/>
</dbReference>
<gene>
    <name evidence="3" type="ORF">JNE38_04570</name>
</gene>
<feature type="domain" description="Activator of Hsp90 ATPase homologue 1/2-like C-terminal" evidence="2">
    <location>
        <begin position="13"/>
        <end position="143"/>
    </location>
</feature>
<dbReference type="InterPro" id="IPR013538">
    <property type="entry name" value="ASHA1/2-like_C"/>
</dbReference>
<evidence type="ECO:0000313" key="4">
    <source>
        <dbReference type="Proteomes" id="UP000596248"/>
    </source>
</evidence>
<dbReference type="RefSeq" id="WP_203355456.1">
    <property type="nucleotide sequence ID" value="NZ_CP069127.1"/>
</dbReference>
<dbReference type="Pfam" id="PF08327">
    <property type="entry name" value="AHSA1"/>
    <property type="match status" value="1"/>
</dbReference>
<name>A0ABX7FS76_BRECH</name>
<reference evidence="3 4" key="1">
    <citation type="submission" date="2021-01" db="EMBL/GenBank/DDBJ databases">
        <title>Identification of strong promoters based on the transcriptome of Brevibacillus choshinensis.</title>
        <authorList>
            <person name="Yao D."/>
            <person name="Zhang K."/>
            <person name="Wu J."/>
        </authorList>
    </citation>
    <scope>NUCLEOTIDE SEQUENCE [LARGE SCALE GENOMIC DNA]</scope>
    <source>
        <strain evidence="3 4">HPD31-SP3</strain>
    </source>
</reference>
<protein>
    <submittedName>
        <fullName evidence="3">SRPBCC domain-containing protein</fullName>
    </submittedName>
</protein>
<dbReference type="CDD" id="cd07814">
    <property type="entry name" value="SRPBCC_CalC_Aha1-like"/>
    <property type="match status" value="1"/>
</dbReference>
<accession>A0ABX7FS76</accession>
<dbReference type="EMBL" id="CP069127">
    <property type="protein sequence ID" value="QRG68454.1"/>
    <property type="molecule type" value="Genomic_DNA"/>
</dbReference>
<comment type="similarity">
    <text evidence="1">Belongs to the AHA1 family.</text>
</comment>